<protein>
    <submittedName>
        <fullName evidence="1">Uncharacterized protein</fullName>
    </submittedName>
</protein>
<sequence length="513" mass="57972">MNTDPPQVDPCVDAMALAGDLVKGARQALRMHRVSSEGTDPFSVRVPSDAVEELVLNLSARVENCVEQIVPFAPHSPTANAFSGLIWQHVARRRAVHRFYLVPSSEDNQRRVQLQITEDRRHDLQSEPVEVTGDSAQAPMNTLWLIDDRVVVRQEPGPHGSGPWLVTGRPAEVARARTMIQALRDRVTRRAEDTEDEEPAGPDLTAWLLRSAQMLHHVAQMSCTENRLIGEDDCAWYHGAWQFLRFFNMVSSPTWHTEFYAQQIRTEIHERTARRILISGSADYTTLAFVLRAARPSNDASPVELDVHVVDLCRTPLLACRWYAERLGIKINIHQADITRKSDDGSEGFDPSEPFDLVVADAFLTRFDIAGAGMVLSRWFELLRDGGTVVTTVRLHPRNKYRGQNFDLDDDADHRLSDPVDDFELRLRERAAAWQDMLPIDLETLSHLGRTYAKRMISNDLGDADAVRKTFEDHQFALMEETAAPVRGELFGTEYLRVVARRPDRSSAEAVPD</sequence>
<evidence type="ECO:0000313" key="1">
    <source>
        <dbReference type="EMBL" id="GIM97371.1"/>
    </source>
</evidence>
<dbReference type="EMBL" id="BOQN01000143">
    <property type="protein sequence ID" value="GIM97371.1"/>
    <property type="molecule type" value="Genomic_DNA"/>
</dbReference>
<name>A0A919WBZ4_9ACTN</name>
<dbReference type="AlphaFoldDB" id="A0A919WBZ4"/>
<proteinExistence type="predicted"/>
<gene>
    <name evidence="1" type="ORF">Ato02nite_091640</name>
</gene>
<dbReference type="InterPro" id="IPR029063">
    <property type="entry name" value="SAM-dependent_MTases_sf"/>
</dbReference>
<dbReference type="RefSeq" id="WP_213013012.1">
    <property type="nucleotide sequence ID" value="NZ_BOQN01000143.1"/>
</dbReference>
<organism evidence="1 2">
    <name type="scientific">Paractinoplanes toevensis</name>
    <dbReference type="NCBI Taxonomy" id="571911"/>
    <lineage>
        <taxon>Bacteria</taxon>
        <taxon>Bacillati</taxon>
        <taxon>Actinomycetota</taxon>
        <taxon>Actinomycetes</taxon>
        <taxon>Micromonosporales</taxon>
        <taxon>Micromonosporaceae</taxon>
        <taxon>Paractinoplanes</taxon>
    </lineage>
</organism>
<dbReference type="SUPFAM" id="SSF53335">
    <property type="entry name" value="S-adenosyl-L-methionine-dependent methyltransferases"/>
    <property type="match status" value="1"/>
</dbReference>
<dbReference type="Proteomes" id="UP000677082">
    <property type="component" value="Unassembled WGS sequence"/>
</dbReference>
<keyword evidence="2" id="KW-1185">Reference proteome</keyword>
<evidence type="ECO:0000313" key="2">
    <source>
        <dbReference type="Proteomes" id="UP000677082"/>
    </source>
</evidence>
<comment type="caution">
    <text evidence="1">The sequence shown here is derived from an EMBL/GenBank/DDBJ whole genome shotgun (WGS) entry which is preliminary data.</text>
</comment>
<accession>A0A919WBZ4</accession>
<reference evidence="1 2" key="1">
    <citation type="submission" date="2021-03" db="EMBL/GenBank/DDBJ databases">
        <title>Whole genome shotgun sequence of Actinoplanes toevensis NBRC 105298.</title>
        <authorList>
            <person name="Komaki H."/>
            <person name="Tamura T."/>
        </authorList>
    </citation>
    <scope>NUCLEOTIDE SEQUENCE [LARGE SCALE GENOMIC DNA]</scope>
    <source>
        <strain evidence="1 2">NBRC 105298</strain>
    </source>
</reference>
<dbReference type="Gene3D" id="3.40.50.150">
    <property type="entry name" value="Vaccinia Virus protein VP39"/>
    <property type="match status" value="1"/>
</dbReference>